<keyword evidence="1" id="KW-1133">Transmembrane helix</keyword>
<dbReference type="AlphaFoldDB" id="A0A6H5HHJ9"/>
<keyword evidence="1" id="KW-0472">Membrane</keyword>
<evidence type="ECO:0000313" key="3">
    <source>
        <dbReference type="Proteomes" id="UP000479000"/>
    </source>
</evidence>
<accession>A0A6H5HHJ9</accession>
<proteinExistence type="predicted"/>
<dbReference type="EMBL" id="CADCXU010031515">
    <property type="protein sequence ID" value="CAB0017513.1"/>
    <property type="molecule type" value="Genomic_DNA"/>
</dbReference>
<gene>
    <name evidence="2" type="ORF">NTEN_LOCUS21511</name>
</gene>
<keyword evidence="3" id="KW-1185">Reference proteome</keyword>
<keyword evidence="1" id="KW-0812">Transmembrane</keyword>
<organism evidence="2 3">
    <name type="scientific">Nesidiocoris tenuis</name>
    <dbReference type="NCBI Taxonomy" id="355587"/>
    <lineage>
        <taxon>Eukaryota</taxon>
        <taxon>Metazoa</taxon>
        <taxon>Ecdysozoa</taxon>
        <taxon>Arthropoda</taxon>
        <taxon>Hexapoda</taxon>
        <taxon>Insecta</taxon>
        <taxon>Pterygota</taxon>
        <taxon>Neoptera</taxon>
        <taxon>Paraneoptera</taxon>
        <taxon>Hemiptera</taxon>
        <taxon>Heteroptera</taxon>
        <taxon>Panheteroptera</taxon>
        <taxon>Cimicomorpha</taxon>
        <taxon>Miridae</taxon>
        <taxon>Dicyphina</taxon>
        <taxon>Nesidiocoris</taxon>
    </lineage>
</organism>
<evidence type="ECO:0000313" key="2">
    <source>
        <dbReference type="EMBL" id="CAB0017513.1"/>
    </source>
</evidence>
<evidence type="ECO:0000256" key="1">
    <source>
        <dbReference type="SAM" id="Phobius"/>
    </source>
</evidence>
<feature type="transmembrane region" description="Helical" evidence="1">
    <location>
        <begin position="12"/>
        <end position="32"/>
    </location>
</feature>
<dbReference type="Proteomes" id="UP000479000">
    <property type="component" value="Unassembled WGS sequence"/>
</dbReference>
<sequence length="148" mass="17174">MQNNHREDYVVNVSLLVVTLFLGAAGHARGYFGHRAKGQRLERRFRLFYFIWVPISSRRIKTQSRNSYNVETISMLEMSKYCRFKITFFVRSGTSWVVEYMCFFGSARSSNEVLLGDNKNSEFQLRTASCVLIAVLHDTIENGSRLAR</sequence>
<protein>
    <submittedName>
        <fullName evidence="2">Uncharacterized protein</fullName>
    </submittedName>
</protein>
<reference evidence="2 3" key="1">
    <citation type="submission" date="2020-02" db="EMBL/GenBank/DDBJ databases">
        <authorList>
            <person name="Ferguson B K."/>
        </authorList>
    </citation>
    <scope>NUCLEOTIDE SEQUENCE [LARGE SCALE GENOMIC DNA]</scope>
</reference>
<name>A0A6H5HHJ9_9HEMI</name>